<dbReference type="Pfam" id="PF00001">
    <property type="entry name" value="7tm_1"/>
    <property type="match status" value="1"/>
</dbReference>
<evidence type="ECO:0000256" key="4">
    <source>
        <dbReference type="ARBA" id="ARBA00022989"/>
    </source>
</evidence>
<evidence type="ECO:0000256" key="7">
    <source>
        <dbReference type="ARBA" id="ARBA00023170"/>
    </source>
</evidence>
<feature type="transmembrane region" description="Helical" evidence="9">
    <location>
        <begin position="12"/>
        <end position="32"/>
    </location>
</feature>
<evidence type="ECO:0000313" key="11">
    <source>
        <dbReference type="EMBL" id="TNM95687.1"/>
    </source>
</evidence>
<organism evidence="11 12">
    <name type="scientific">Takifugu bimaculatus</name>
    <dbReference type="NCBI Taxonomy" id="433685"/>
    <lineage>
        <taxon>Eukaryota</taxon>
        <taxon>Metazoa</taxon>
        <taxon>Chordata</taxon>
        <taxon>Craniata</taxon>
        <taxon>Vertebrata</taxon>
        <taxon>Euteleostomi</taxon>
        <taxon>Actinopterygii</taxon>
        <taxon>Neopterygii</taxon>
        <taxon>Teleostei</taxon>
        <taxon>Neoteleostei</taxon>
        <taxon>Acanthomorphata</taxon>
        <taxon>Eupercaria</taxon>
        <taxon>Tetraodontiformes</taxon>
        <taxon>Tetradontoidea</taxon>
        <taxon>Tetraodontidae</taxon>
        <taxon>Takifugu</taxon>
    </lineage>
</organism>
<dbReference type="AlphaFoldDB" id="A0A4Z2BV20"/>
<dbReference type="Proteomes" id="UP000516260">
    <property type="component" value="Chromosome 18"/>
</dbReference>
<feature type="transmembrane region" description="Helical" evidence="9">
    <location>
        <begin position="172"/>
        <end position="197"/>
    </location>
</feature>
<dbReference type="PANTHER" id="PTHR24249">
    <property type="entry name" value="HISTAMINE RECEPTOR-RELATED G-PROTEIN COUPLED RECEPTOR"/>
    <property type="match status" value="1"/>
</dbReference>
<dbReference type="Gene3D" id="1.20.1070.10">
    <property type="entry name" value="Rhodopsin 7-helix transmembrane proteins"/>
    <property type="match status" value="1"/>
</dbReference>
<keyword evidence="4 9" id="KW-1133">Transmembrane helix</keyword>
<evidence type="ECO:0000256" key="6">
    <source>
        <dbReference type="ARBA" id="ARBA00023136"/>
    </source>
</evidence>
<sequence length="340" mass="37338">MEEIVRILYTTLMALSSLASVSGNLLLLLLLLLNKELRTDTLGLTLSFSLSDLALGMFITPLGAYNGLTCLSGSNSGGPVCQGSAFVFVLLQTASIFSFNWMTVNRFTEICFALSYDTIWTPGRRWAVLVLVWTLCFVMAAMPLLGFGTYVYSESRFLCCPSFTPDNRCFVAAWISVGVTIPIFSTCSLYGYMVYVARKQARKGTFMCNELHCFYVPANNFLRSSRVMITVSVCLLVCWLPYISVGLYETFSGVPSPAGVPALSTWLVLSNAALNPWITCMTQTRYRATACRLLGRIILCPCSKNLLEAHHQTSAFHLDPTANAITTTTPSSPTPNTPAQ</sequence>
<evidence type="ECO:0000256" key="9">
    <source>
        <dbReference type="SAM" id="Phobius"/>
    </source>
</evidence>
<keyword evidence="5" id="KW-0297">G-protein coupled receptor</keyword>
<evidence type="ECO:0000256" key="5">
    <source>
        <dbReference type="ARBA" id="ARBA00023040"/>
    </source>
</evidence>
<dbReference type="CDD" id="cd00637">
    <property type="entry name" value="7tm_classA_rhodopsin-like"/>
    <property type="match status" value="1"/>
</dbReference>
<evidence type="ECO:0000256" key="1">
    <source>
        <dbReference type="ARBA" id="ARBA00004651"/>
    </source>
</evidence>
<gene>
    <name evidence="11" type="ORF">fugu_016770</name>
</gene>
<keyword evidence="6 9" id="KW-0472">Membrane</keyword>
<feature type="transmembrane region" description="Helical" evidence="9">
    <location>
        <begin position="85"/>
        <end position="105"/>
    </location>
</feature>
<comment type="subcellular location">
    <subcellularLocation>
        <location evidence="1">Cell membrane</location>
        <topology evidence="1">Multi-pass membrane protein</topology>
    </subcellularLocation>
</comment>
<feature type="transmembrane region" description="Helical" evidence="9">
    <location>
        <begin position="260"/>
        <end position="278"/>
    </location>
</feature>
<dbReference type="InterPro" id="IPR000276">
    <property type="entry name" value="GPCR_Rhodpsn"/>
</dbReference>
<name>A0A4Z2BV20_9TELE</name>
<protein>
    <recommendedName>
        <fullName evidence="10">G-protein coupled receptors family 1 profile domain-containing protein</fullName>
    </recommendedName>
</protein>
<dbReference type="PROSITE" id="PS50262">
    <property type="entry name" value="G_PROTEIN_RECEP_F1_2"/>
    <property type="match status" value="1"/>
</dbReference>
<dbReference type="SUPFAM" id="SSF81321">
    <property type="entry name" value="Family A G protein-coupled receptor-like"/>
    <property type="match status" value="1"/>
</dbReference>
<keyword evidence="3 9" id="KW-0812">Transmembrane</keyword>
<feature type="domain" description="G-protein coupled receptors family 1 profile" evidence="10">
    <location>
        <begin position="23"/>
        <end position="279"/>
    </location>
</feature>
<feature type="transmembrane region" description="Helical" evidence="9">
    <location>
        <begin position="44"/>
        <end position="65"/>
    </location>
</feature>
<feature type="transmembrane region" description="Helical" evidence="9">
    <location>
        <begin position="126"/>
        <end position="152"/>
    </location>
</feature>
<keyword evidence="7" id="KW-0675">Receptor</keyword>
<dbReference type="PRINTS" id="PR00237">
    <property type="entry name" value="GPCRRHODOPSN"/>
</dbReference>
<feature type="transmembrane region" description="Helical" evidence="9">
    <location>
        <begin position="227"/>
        <end position="248"/>
    </location>
</feature>
<comment type="caution">
    <text evidence="11">The sequence shown here is derived from an EMBL/GenBank/DDBJ whole genome shotgun (WGS) entry which is preliminary data.</text>
</comment>
<evidence type="ECO:0000313" key="12">
    <source>
        <dbReference type="Proteomes" id="UP000516260"/>
    </source>
</evidence>
<dbReference type="InterPro" id="IPR017452">
    <property type="entry name" value="GPCR_Rhodpsn_7TM"/>
</dbReference>
<dbReference type="GO" id="GO:0004930">
    <property type="term" value="F:G protein-coupled receptor activity"/>
    <property type="evidence" value="ECO:0007669"/>
    <property type="project" value="UniProtKB-KW"/>
</dbReference>
<evidence type="ECO:0000256" key="3">
    <source>
        <dbReference type="ARBA" id="ARBA00022692"/>
    </source>
</evidence>
<dbReference type="InterPro" id="IPR050569">
    <property type="entry name" value="TAAR"/>
</dbReference>
<keyword evidence="12" id="KW-1185">Reference proteome</keyword>
<proteinExistence type="predicted"/>
<dbReference type="EMBL" id="SWLE01000010">
    <property type="protein sequence ID" value="TNM95687.1"/>
    <property type="molecule type" value="Genomic_DNA"/>
</dbReference>
<evidence type="ECO:0000259" key="10">
    <source>
        <dbReference type="PROSITE" id="PS50262"/>
    </source>
</evidence>
<evidence type="ECO:0000256" key="8">
    <source>
        <dbReference type="ARBA" id="ARBA00023224"/>
    </source>
</evidence>
<keyword evidence="2" id="KW-1003">Cell membrane</keyword>
<reference evidence="11 12" key="1">
    <citation type="submission" date="2019-04" db="EMBL/GenBank/DDBJ databases">
        <title>The sequence and de novo assembly of Takifugu bimaculatus genome using PacBio and Hi-C technologies.</title>
        <authorList>
            <person name="Xu P."/>
            <person name="Liu B."/>
            <person name="Zhou Z."/>
        </authorList>
    </citation>
    <scope>NUCLEOTIDE SEQUENCE [LARGE SCALE GENOMIC DNA]</scope>
    <source>
        <strain evidence="11">TB-2018</strain>
        <tissue evidence="11">Muscle</tissue>
    </source>
</reference>
<evidence type="ECO:0000256" key="2">
    <source>
        <dbReference type="ARBA" id="ARBA00022475"/>
    </source>
</evidence>
<dbReference type="GO" id="GO:0005886">
    <property type="term" value="C:plasma membrane"/>
    <property type="evidence" value="ECO:0007669"/>
    <property type="project" value="UniProtKB-SubCell"/>
</dbReference>
<dbReference type="PANTHER" id="PTHR24249:SF372">
    <property type="entry name" value="G-PROTEIN COUPLED RECEPTORS FAMILY 1 PROFILE DOMAIN-CONTAINING PROTEIN"/>
    <property type="match status" value="1"/>
</dbReference>
<accession>A0A4Z2BV20</accession>
<keyword evidence="8" id="KW-0807">Transducer</keyword>